<protein>
    <recommendedName>
        <fullName evidence="9">Cell division protein FtsQ</fullName>
    </recommendedName>
</protein>
<keyword evidence="5 9" id="KW-0812">Transmembrane</keyword>
<keyword evidence="4 9" id="KW-0132">Cell division</keyword>
<evidence type="ECO:0000256" key="9">
    <source>
        <dbReference type="HAMAP-Rule" id="MF_00911"/>
    </source>
</evidence>
<evidence type="ECO:0000259" key="11">
    <source>
        <dbReference type="PROSITE" id="PS51779"/>
    </source>
</evidence>
<organism evidence="12 13">
    <name type="scientific">Labilithrix luteola</name>
    <dbReference type="NCBI Taxonomy" id="1391654"/>
    <lineage>
        <taxon>Bacteria</taxon>
        <taxon>Pseudomonadati</taxon>
        <taxon>Myxococcota</taxon>
        <taxon>Polyangia</taxon>
        <taxon>Polyangiales</taxon>
        <taxon>Labilitrichaceae</taxon>
        <taxon>Labilithrix</taxon>
    </lineage>
</organism>
<evidence type="ECO:0000256" key="10">
    <source>
        <dbReference type="SAM" id="MobiDB-lite"/>
    </source>
</evidence>
<comment type="similarity">
    <text evidence="9">Belongs to the FtsQ/DivIB family. FtsQ subfamily.</text>
</comment>
<keyword evidence="8 9" id="KW-0131">Cell cycle</keyword>
<evidence type="ECO:0000256" key="5">
    <source>
        <dbReference type="ARBA" id="ARBA00022692"/>
    </source>
</evidence>
<dbReference type="InterPro" id="IPR026579">
    <property type="entry name" value="FtsQ"/>
</dbReference>
<feature type="region of interest" description="Disordered" evidence="10">
    <location>
        <begin position="1"/>
        <end position="43"/>
    </location>
</feature>
<keyword evidence="3" id="KW-0997">Cell inner membrane</keyword>
<dbReference type="PANTHER" id="PTHR35851:SF1">
    <property type="entry name" value="CELL DIVISION PROTEIN FTSQ"/>
    <property type="match status" value="1"/>
</dbReference>
<dbReference type="STRING" id="1391654.AKJ09_04697"/>
<dbReference type="RefSeq" id="WP_146649074.1">
    <property type="nucleotide sequence ID" value="NZ_CP012333.1"/>
</dbReference>
<reference evidence="12 13" key="1">
    <citation type="submission" date="2015-08" db="EMBL/GenBank/DDBJ databases">
        <authorList>
            <person name="Babu N.S."/>
            <person name="Beckwith C.J."/>
            <person name="Beseler K.G."/>
            <person name="Brison A."/>
            <person name="Carone J.V."/>
            <person name="Caskin T.P."/>
            <person name="Diamond M."/>
            <person name="Durham M.E."/>
            <person name="Foxe J.M."/>
            <person name="Go M."/>
            <person name="Henderson B.A."/>
            <person name="Jones I.B."/>
            <person name="McGettigan J.A."/>
            <person name="Micheletti S.J."/>
            <person name="Nasrallah M.E."/>
            <person name="Ortiz D."/>
            <person name="Piller C.R."/>
            <person name="Privatt S.R."/>
            <person name="Schneider S.L."/>
            <person name="Sharp S."/>
            <person name="Smith T.C."/>
            <person name="Stanton J.D."/>
            <person name="Ullery H.E."/>
            <person name="Wilson R.J."/>
            <person name="Serrano M.G."/>
            <person name="Buck G."/>
            <person name="Lee V."/>
            <person name="Wang Y."/>
            <person name="Carvalho R."/>
            <person name="Voegtly L."/>
            <person name="Shi R."/>
            <person name="Duckworth R."/>
            <person name="Johnson A."/>
            <person name="Loviza R."/>
            <person name="Walstead R."/>
            <person name="Shah Z."/>
            <person name="Kiflezghi M."/>
            <person name="Wade K."/>
            <person name="Ball S.L."/>
            <person name="Bradley K.W."/>
            <person name="Asai D.J."/>
            <person name="Bowman C.A."/>
            <person name="Russell D.A."/>
            <person name="Pope W.H."/>
            <person name="Jacobs-Sera D."/>
            <person name="Hendrix R.W."/>
            <person name="Hatfull G.F."/>
        </authorList>
    </citation>
    <scope>NUCLEOTIDE SEQUENCE [LARGE SCALE GENOMIC DNA]</scope>
    <source>
        <strain evidence="12 13">DSM 27648</strain>
    </source>
</reference>
<dbReference type="GO" id="GO:0043093">
    <property type="term" value="P:FtsZ-dependent cytokinesis"/>
    <property type="evidence" value="ECO:0007669"/>
    <property type="project" value="UniProtKB-UniRule"/>
</dbReference>
<dbReference type="KEGG" id="llu:AKJ09_04697"/>
<keyword evidence="7 9" id="KW-0472">Membrane</keyword>
<evidence type="ECO:0000256" key="2">
    <source>
        <dbReference type="ARBA" id="ARBA00022475"/>
    </source>
</evidence>
<feature type="domain" description="POTRA" evidence="11">
    <location>
        <begin position="82"/>
        <end position="150"/>
    </location>
</feature>
<dbReference type="PROSITE" id="PS51779">
    <property type="entry name" value="POTRA"/>
    <property type="match status" value="1"/>
</dbReference>
<dbReference type="PANTHER" id="PTHR35851">
    <property type="entry name" value="CELL DIVISION PROTEIN FTSQ"/>
    <property type="match status" value="1"/>
</dbReference>
<evidence type="ECO:0000256" key="3">
    <source>
        <dbReference type="ARBA" id="ARBA00022519"/>
    </source>
</evidence>
<gene>
    <name evidence="9" type="primary">ftsQ</name>
    <name evidence="12" type="ORF">AKJ09_04697</name>
</gene>
<dbReference type="EMBL" id="CP012333">
    <property type="protein sequence ID" value="AKU98033.1"/>
    <property type="molecule type" value="Genomic_DNA"/>
</dbReference>
<keyword evidence="13" id="KW-1185">Reference proteome</keyword>
<dbReference type="InterPro" id="IPR005548">
    <property type="entry name" value="Cell_div_FtsQ/DivIB_C"/>
</dbReference>
<name>A0A0K1PWY0_9BACT</name>
<comment type="function">
    <text evidence="9">Essential cell division protein.</text>
</comment>
<evidence type="ECO:0000256" key="1">
    <source>
        <dbReference type="ARBA" id="ARBA00004370"/>
    </source>
</evidence>
<keyword evidence="6 9" id="KW-1133">Transmembrane helix</keyword>
<dbReference type="Pfam" id="PF08478">
    <property type="entry name" value="POTRA_1"/>
    <property type="match status" value="1"/>
</dbReference>
<evidence type="ECO:0000256" key="6">
    <source>
        <dbReference type="ARBA" id="ARBA00022989"/>
    </source>
</evidence>
<dbReference type="InterPro" id="IPR013685">
    <property type="entry name" value="POTRA_FtsQ_type"/>
</dbReference>
<comment type="subcellular location">
    <subcellularLocation>
        <location evidence="9">Cell membrane</location>
        <topology evidence="9">Single-pass type II membrane protein</topology>
    </subcellularLocation>
    <subcellularLocation>
        <location evidence="1">Membrane</location>
    </subcellularLocation>
    <text evidence="9">Localizes to the division septum.</text>
</comment>
<dbReference type="AlphaFoldDB" id="A0A0K1PWY0"/>
<dbReference type="GO" id="GO:0090529">
    <property type="term" value="P:cell septum assembly"/>
    <property type="evidence" value="ECO:0007669"/>
    <property type="project" value="InterPro"/>
</dbReference>
<evidence type="ECO:0000256" key="8">
    <source>
        <dbReference type="ARBA" id="ARBA00023306"/>
    </source>
</evidence>
<evidence type="ECO:0000256" key="7">
    <source>
        <dbReference type="ARBA" id="ARBA00023136"/>
    </source>
</evidence>
<dbReference type="HAMAP" id="MF_00911">
    <property type="entry name" value="FtsQ_subfam"/>
    <property type="match status" value="1"/>
</dbReference>
<dbReference type="Proteomes" id="UP000064967">
    <property type="component" value="Chromosome"/>
</dbReference>
<dbReference type="OrthoDB" id="5379889at2"/>
<dbReference type="Pfam" id="PF03799">
    <property type="entry name" value="FtsQ_DivIB_C"/>
    <property type="match status" value="1"/>
</dbReference>
<dbReference type="Gene3D" id="3.10.20.310">
    <property type="entry name" value="membrane protein fhac"/>
    <property type="match status" value="1"/>
</dbReference>
<feature type="transmembrane region" description="Helical" evidence="9">
    <location>
        <begin position="51"/>
        <end position="72"/>
    </location>
</feature>
<dbReference type="GO" id="GO:0032153">
    <property type="term" value="C:cell division site"/>
    <property type="evidence" value="ECO:0007669"/>
    <property type="project" value="UniProtKB-UniRule"/>
</dbReference>
<proteinExistence type="inferred from homology"/>
<dbReference type="InterPro" id="IPR034746">
    <property type="entry name" value="POTRA"/>
</dbReference>
<evidence type="ECO:0000313" key="13">
    <source>
        <dbReference type="Proteomes" id="UP000064967"/>
    </source>
</evidence>
<evidence type="ECO:0000256" key="4">
    <source>
        <dbReference type="ARBA" id="ARBA00022618"/>
    </source>
</evidence>
<sequence>MNANLPPPSMRNTRRKPREVEAVDGTVLPPVAPKPSVPPRASKSASSAMRVVWGVLGFALVVGIGGTVAWAARHYVKTSPRFAIAEVVTTGGKRRTPDDLMATAGVVKGENVFSTDLDAARDRLLADPWISDAMLSRQLPGTIFLHVNEREAAGLIVSGNDTYLVTREGVVIKRVEAGDPTDFYVVTGVPIQQLVDDREGATRTIRRALDLASDYDHAPLAQRSPLQEVHVESNGEMTLVVGKSTVSLHMGAPPYRRKLEQAVRVVAELDRRGAKPDAIMLDNEARPDRVVVRMR</sequence>
<keyword evidence="2 9" id="KW-1003">Cell membrane</keyword>
<evidence type="ECO:0000313" key="12">
    <source>
        <dbReference type="EMBL" id="AKU98033.1"/>
    </source>
</evidence>
<accession>A0A0K1PWY0</accession>
<dbReference type="GO" id="GO:0005886">
    <property type="term" value="C:plasma membrane"/>
    <property type="evidence" value="ECO:0007669"/>
    <property type="project" value="UniProtKB-SubCell"/>
</dbReference>